<organism evidence="1 2">
    <name type="scientific">Methanimicrococcus hongohii</name>
    <dbReference type="NCBI Taxonomy" id="3028295"/>
    <lineage>
        <taxon>Archaea</taxon>
        <taxon>Methanobacteriati</taxon>
        <taxon>Methanobacteriota</taxon>
        <taxon>Stenosarchaea group</taxon>
        <taxon>Methanomicrobia</taxon>
        <taxon>Methanosarcinales</taxon>
        <taxon>Methanosarcinaceae</taxon>
        <taxon>Methanimicrococcus</taxon>
    </lineage>
</organism>
<evidence type="ECO:0000313" key="2">
    <source>
        <dbReference type="Proteomes" id="UP001302978"/>
    </source>
</evidence>
<dbReference type="GeneID" id="85195438"/>
<dbReference type="EMBL" id="CP131059">
    <property type="protein sequence ID" value="WNY23597.1"/>
    <property type="molecule type" value="Genomic_DNA"/>
</dbReference>
<accession>A0AA96VAW0</accession>
<dbReference type="Proteomes" id="UP001302978">
    <property type="component" value="Chromosome"/>
</dbReference>
<protein>
    <submittedName>
        <fullName evidence="1">Uncharacterized protein</fullName>
    </submittedName>
</protein>
<evidence type="ECO:0000313" key="1">
    <source>
        <dbReference type="EMBL" id="WNY23597.1"/>
    </source>
</evidence>
<sequence length="173" mass="18826">MLSDAVKPAGLQLSFTVSAAGRFALPLWVRFALLPVSAHFNCNPLAFASVPPPPPISVSAATYWFLFPLLPTGLCFRCHLPVSVSAATYGFRFPLLPSGFCCRCQSGFCFRCYLQVSVAAVNQVSVAAAGKLPTGSSCCRRARTAHVLKNNQKGESEFNKKRIKQERTNLIKK</sequence>
<proteinExistence type="predicted"/>
<dbReference type="AlphaFoldDB" id="A0AA96VAW0"/>
<name>A0AA96VAW0_9EURY</name>
<keyword evidence="2" id="KW-1185">Reference proteome</keyword>
<gene>
    <name evidence="1" type="ORF">MmiHf6_09060</name>
</gene>
<dbReference type="KEGG" id="mehf:MmiHf6_09060"/>
<reference evidence="1 2" key="1">
    <citation type="submission" date="2023-07" db="EMBL/GenBank/DDBJ databases">
        <title>Closed genoem sequence of Methanomicrococcus sp. Hf6.</title>
        <authorList>
            <person name="Poehlein A."/>
            <person name="Protasov E."/>
            <person name="Platt K."/>
            <person name="Reeh H."/>
            <person name="Daniel R."/>
            <person name="Brune A."/>
        </authorList>
    </citation>
    <scope>NUCLEOTIDE SEQUENCE [LARGE SCALE GENOMIC DNA]</scope>
    <source>
        <strain evidence="1 2">Hf6</strain>
    </source>
</reference>
<dbReference type="RefSeq" id="WP_316558628.1">
    <property type="nucleotide sequence ID" value="NZ_CP131059.1"/>
</dbReference>